<evidence type="ECO:0000313" key="1">
    <source>
        <dbReference type="EMBL" id="XAF56193.1"/>
    </source>
</evidence>
<gene>
    <name evidence="1" type="ORF">AAGT77_20785</name>
</gene>
<reference evidence="1 2" key="1">
    <citation type="submission" date="2024-04" db="EMBL/GenBank/DDBJ databases">
        <title>Marinobacter sp. SBY-1.</title>
        <authorList>
            <person name="Pan C."/>
        </authorList>
    </citation>
    <scope>NUCLEOTIDE SEQUENCE [LARGE SCALE GENOMIC DNA]</scope>
    <source>
        <strain evidence="1 2">SBY-1</strain>
        <plasmid evidence="1 2">unnamed2</plasmid>
    </source>
</reference>
<organism evidence="1 2">
    <name type="scientific">Marinobacter alkaliphilus</name>
    <dbReference type="NCBI Taxonomy" id="254719"/>
    <lineage>
        <taxon>Bacteria</taxon>
        <taxon>Pseudomonadati</taxon>
        <taxon>Pseudomonadota</taxon>
        <taxon>Gammaproteobacteria</taxon>
        <taxon>Pseudomonadales</taxon>
        <taxon>Marinobacteraceae</taxon>
        <taxon>Marinobacter</taxon>
    </lineage>
</organism>
<geneLocation type="plasmid" evidence="1 2">
    <name>unnamed2</name>
</geneLocation>
<accession>A0ABZ3E996</accession>
<dbReference type="Proteomes" id="UP001445268">
    <property type="component" value="Plasmid unnamed2"/>
</dbReference>
<dbReference type="RefSeq" id="WP_342632741.1">
    <property type="nucleotide sequence ID" value="NZ_CP152382.1"/>
</dbReference>
<proteinExistence type="predicted"/>
<evidence type="ECO:0000313" key="2">
    <source>
        <dbReference type="Proteomes" id="UP001445268"/>
    </source>
</evidence>
<protein>
    <submittedName>
        <fullName evidence="1">Uncharacterized protein</fullName>
    </submittedName>
</protein>
<keyword evidence="1" id="KW-0614">Plasmid</keyword>
<keyword evidence="2" id="KW-1185">Reference proteome</keyword>
<sequence>MANPTIKAIDKQTLTKVIRPALDAKLEELSKELGIQITAARATYDPDGQAGTFKLELAMISESGEVISRERQDYDKYCSLYGLPEGGLGREVIIYGERLKIAGLRMRARKNNVLLDTCDGSGTQRVAPYKLVYNALQDMKAKSA</sequence>
<dbReference type="EMBL" id="CP152382">
    <property type="protein sequence ID" value="XAF56193.1"/>
    <property type="molecule type" value="Genomic_DNA"/>
</dbReference>
<name>A0ABZ3E996_9GAMM</name>